<dbReference type="InterPro" id="IPR036259">
    <property type="entry name" value="MFS_trans_sf"/>
</dbReference>
<dbReference type="KEGG" id="apuu:APUU_20101A"/>
<feature type="transmembrane region" description="Helical" evidence="8">
    <location>
        <begin position="413"/>
        <end position="434"/>
    </location>
</feature>
<reference evidence="10" key="1">
    <citation type="submission" date="2021-01" db="EMBL/GenBank/DDBJ databases">
        <authorList>
            <consortium name="Aspergillus puulaauensis MK2 genome sequencing consortium"/>
            <person name="Kazuki M."/>
            <person name="Futagami T."/>
        </authorList>
    </citation>
    <scope>NUCLEOTIDE SEQUENCE</scope>
    <source>
        <strain evidence="10">MK2</strain>
    </source>
</reference>
<feature type="domain" description="Major facilitator superfamily (MFS) profile" evidence="9">
    <location>
        <begin position="58"/>
        <end position="472"/>
    </location>
</feature>
<comment type="subcellular location">
    <subcellularLocation>
        <location evidence="1">Membrane</location>
        <topology evidence="1">Multi-pass membrane protein</topology>
    </subcellularLocation>
</comment>
<dbReference type="RefSeq" id="XP_041551863.1">
    <property type="nucleotide sequence ID" value="XM_041698704.1"/>
</dbReference>
<feature type="transmembrane region" description="Helical" evidence="8">
    <location>
        <begin position="155"/>
        <end position="175"/>
    </location>
</feature>
<evidence type="ECO:0000259" key="9">
    <source>
        <dbReference type="PROSITE" id="PS50850"/>
    </source>
</evidence>
<evidence type="ECO:0000256" key="5">
    <source>
        <dbReference type="ARBA" id="ARBA00023136"/>
    </source>
</evidence>
<dbReference type="InterPro" id="IPR011701">
    <property type="entry name" value="MFS"/>
</dbReference>
<keyword evidence="3 8" id="KW-0812">Transmembrane</keyword>
<feature type="transmembrane region" description="Helical" evidence="8">
    <location>
        <begin position="95"/>
        <end position="113"/>
    </location>
</feature>
<feature type="transmembrane region" description="Helical" evidence="8">
    <location>
        <begin position="125"/>
        <end position="143"/>
    </location>
</feature>
<feature type="transmembrane region" description="Helical" evidence="8">
    <location>
        <begin position="323"/>
        <end position="346"/>
    </location>
</feature>
<keyword evidence="5 8" id="KW-0472">Membrane</keyword>
<evidence type="ECO:0000313" key="11">
    <source>
        <dbReference type="Proteomes" id="UP000654913"/>
    </source>
</evidence>
<accession>A0A7R7XE39</accession>
<sequence>MLSSLPAKQAVDSMEKQSTTDGPNAEGTTGNVDIGQVVEFNASPEEEKKVLRKLDLALLPLMGTCYMMQYIDKIALNQATLFGFREDLGLHKAEYSWTASIFFFGYLVWSWPSSYLAVRLPLAKYISACVLIWAGALMCQAAVRNFGGIMATRFFLGVGEAAAGPGFTLIVSMFYKRDEQPSRQSAWFFGNCVGSLIGGVLAYAIGNIRVQAIRSWQLLFLFLGAITAVVALVMLVLLPDTPQKTVFLNKHERKVAEYRILKSKAGTDETGVFRWDQVWMAFRDPQTWLLLLYKFSTCLCNAAITSFSGLLIQGFGFSRFQSLLMQMPIGAAQIVFLCLTSSIASFVPRTRILMIILNCVTTMLGLILVWKLDESNAKGRLAGLALGSVSGVNVPLALSLISSNVAGFTKRSVTSALLFIVYCVANIVSPQFFLESEEPRYGTGMAASVGGLAASVLFLICLMGYYIWENRRRDIEYGRLEDMDEVEVIAESLSNKTDLEMRSFRYML</sequence>
<dbReference type="GeneID" id="64969674"/>
<dbReference type="PANTHER" id="PTHR43791">
    <property type="entry name" value="PERMEASE-RELATED"/>
    <property type="match status" value="1"/>
</dbReference>
<evidence type="ECO:0000256" key="1">
    <source>
        <dbReference type="ARBA" id="ARBA00004141"/>
    </source>
</evidence>
<evidence type="ECO:0000256" key="2">
    <source>
        <dbReference type="ARBA" id="ARBA00022448"/>
    </source>
</evidence>
<evidence type="ECO:0000256" key="3">
    <source>
        <dbReference type="ARBA" id="ARBA00022692"/>
    </source>
</evidence>
<feature type="transmembrane region" description="Helical" evidence="8">
    <location>
        <begin position="288"/>
        <end position="311"/>
    </location>
</feature>
<feature type="transmembrane region" description="Helical" evidence="8">
    <location>
        <begin position="218"/>
        <end position="238"/>
    </location>
</feature>
<keyword evidence="11" id="KW-1185">Reference proteome</keyword>
<protein>
    <recommendedName>
        <fullName evidence="9">Major facilitator superfamily (MFS) profile domain-containing protein</fullName>
    </recommendedName>
</protein>
<dbReference type="FunFam" id="1.20.1250.20:FF:000064">
    <property type="entry name" value="MFS allantoate transporter"/>
    <property type="match status" value="1"/>
</dbReference>
<dbReference type="Proteomes" id="UP000654913">
    <property type="component" value="Chromosome 2"/>
</dbReference>
<feature type="transmembrane region" description="Helical" evidence="8">
    <location>
        <begin position="352"/>
        <end position="370"/>
    </location>
</feature>
<dbReference type="GO" id="GO:0016020">
    <property type="term" value="C:membrane"/>
    <property type="evidence" value="ECO:0007669"/>
    <property type="project" value="UniProtKB-SubCell"/>
</dbReference>
<feature type="transmembrane region" description="Helical" evidence="8">
    <location>
        <begin position="446"/>
        <end position="468"/>
    </location>
</feature>
<dbReference type="Gene3D" id="1.20.1250.20">
    <property type="entry name" value="MFS general substrate transporter like domains"/>
    <property type="match status" value="2"/>
</dbReference>
<proteinExistence type="inferred from homology"/>
<dbReference type="PANTHER" id="PTHR43791:SF103">
    <property type="entry name" value="MAJOR FACILITATOR SUPERFAMILY (MFS) PROFILE DOMAIN-CONTAINING PROTEIN-RELATED"/>
    <property type="match status" value="1"/>
</dbReference>
<dbReference type="InterPro" id="IPR020846">
    <property type="entry name" value="MFS_dom"/>
</dbReference>
<feature type="region of interest" description="Disordered" evidence="7">
    <location>
        <begin position="1"/>
        <end position="31"/>
    </location>
</feature>
<dbReference type="PROSITE" id="PS50850">
    <property type="entry name" value="MFS"/>
    <property type="match status" value="1"/>
</dbReference>
<dbReference type="EMBL" id="AP024444">
    <property type="protein sequence ID" value="BCS19669.1"/>
    <property type="molecule type" value="Genomic_DNA"/>
</dbReference>
<evidence type="ECO:0000256" key="8">
    <source>
        <dbReference type="SAM" id="Phobius"/>
    </source>
</evidence>
<gene>
    <name evidence="10" type="ORF">APUU_20101A</name>
</gene>
<reference evidence="10" key="2">
    <citation type="submission" date="2021-02" db="EMBL/GenBank/DDBJ databases">
        <title>Aspergillus puulaauensis MK2 genome sequence.</title>
        <authorList>
            <person name="Futagami T."/>
            <person name="Mori K."/>
            <person name="Kadooka C."/>
            <person name="Tanaka T."/>
        </authorList>
    </citation>
    <scope>NUCLEOTIDE SEQUENCE</scope>
    <source>
        <strain evidence="10">MK2</strain>
    </source>
</reference>
<keyword evidence="4 8" id="KW-1133">Transmembrane helix</keyword>
<feature type="compositionally biased region" description="Polar residues" evidence="7">
    <location>
        <begin position="16"/>
        <end position="31"/>
    </location>
</feature>
<dbReference type="OrthoDB" id="6730379at2759"/>
<organism evidence="10 11">
    <name type="scientific">Aspergillus puulaauensis</name>
    <dbReference type="NCBI Taxonomy" id="1220207"/>
    <lineage>
        <taxon>Eukaryota</taxon>
        <taxon>Fungi</taxon>
        <taxon>Dikarya</taxon>
        <taxon>Ascomycota</taxon>
        <taxon>Pezizomycotina</taxon>
        <taxon>Eurotiomycetes</taxon>
        <taxon>Eurotiomycetidae</taxon>
        <taxon>Eurotiales</taxon>
        <taxon>Aspergillaceae</taxon>
        <taxon>Aspergillus</taxon>
    </lineage>
</organism>
<evidence type="ECO:0000256" key="6">
    <source>
        <dbReference type="ARBA" id="ARBA00037968"/>
    </source>
</evidence>
<keyword evidence="2" id="KW-0813">Transport</keyword>
<feature type="transmembrane region" description="Helical" evidence="8">
    <location>
        <begin position="187"/>
        <end position="206"/>
    </location>
</feature>
<name>A0A7R7XE39_9EURO</name>
<evidence type="ECO:0000313" key="10">
    <source>
        <dbReference type="EMBL" id="BCS19669.1"/>
    </source>
</evidence>
<feature type="transmembrane region" description="Helical" evidence="8">
    <location>
        <begin position="382"/>
        <end position="401"/>
    </location>
</feature>
<dbReference type="SUPFAM" id="SSF103473">
    <property type="entry name" value="MFS general substrate transporter"/>
    <property type="match status" value="1"/>
</dbReference>
<evidence type="ECO:0000256" key="7">
    <source>
        <dbReference type="SAM" id="MobiDB-lite"/>
    </source>
</evidence>
<comment type="similarity">
    <text evidence="6">Belongs to the major facilitator superfamily. Allantoate permease family.</text>
</comment>
<dbReference type="AlphaFoldDB" id="A0A7R7XE39"/>
<dbReference type="GO" id="GO:0022857">
    <property type="term" value="F:transmembrane transporter activity"/>
    <property type="evidence" value="ECO:0007669"/>
    <property type="project" value="InterPro"/>
</dbReference>
<dbReference type="Pfam" id="PF07690">
    <property type="entry name" value="MFS_1"/>
    <property type="match status" value="1"/>
</dbReference>
<evidence type="ECO:0000256" key="4">
    <source>
        <dbReference type="ARBA" id="ARBA00022989"/>
    </source>
</evidence>